<dbReference type="EMBL" id="CM029048">
    <property type="protein sequence ID" value="KAG2577216.1"/>
    <property type="molecule type" value="Genomic_DNA"/>
</dbReference>
<evidence type="ECO:0000313" key="7">
    <source>
        <dbReference type="EMBL" id="KAG2577216.1"/>
    </source>
</evidence>
<evidence type="ECO:0000256" key="3">
    <source>
        <dbReference type="ARBA" id="ARBA00022833"/>
    </source>
</evidence>
<dbReference type="PANTHER" id="PTHR33680:SF7">
    <property type="entry name" value="OS02G0474200 PROTEIN"/>
    <property type="match status" value="1"/>
</dbReference>
<sequence>MRGDSSGSASDPQGAEGLPLIWCTDCKSRQVVRRVSQKPWSAGQVFYCCPKYKRDGTGCPFWHWEDDYADLLAGKRAGIEAGKWTLVGGHEGNKSNAGRSMVQGEVGLSGRTMVEGELGMSGAAGMMNREYEIVAMCKEIVSLVKAITLVSVCIVFVLMLNLIVQLVK</sequence>
<keyword evidence="5" id="KW-0812">Transmembrane</keyword>
<evidence type="ECO:0000256" key="4">
    <source>
        <dbReference type="PROSITE-ProRule" id="PRU01343"/>
    </source>
</evidence>
<feature type="domain" description="GRF-type" evidence="6">
    <location>
        <begin position="23"/>
        <end position="68"/>
    </location>
</feature>
<keyword evidence="5" id="KW-0472">Membrane</keyword>
<name>A0A8T0QVQ6_PANVG</name>
<proteinExistence type="predicted"/>
<gene>
    <name evidence="7" type="ORF">PVAP13_6NG086003</name>
</gene>
<keyword evidence="1" id="KW-0479">Metal-binding</keyword>
<dbReference type="GO" id="GO:0008270">
    <property type="term" value="F:zinc ion binding"/>
    <property type="evidence" value="ECO:0007669"/>
    <property type="project" value="UniProtKB-KW"/>
</dbReference>
<protein>
    <recommendedName>
        <fullName evidence="6">GRF-type domain-containing protein</fullName>
    </recommendedName>
</protein>
<dbReference type="AlphaFoldDB" id="A0A8T0QVQ6"/>
<evidence type="ECO:0000256" key="5">
    <source>
        <dbReference type="SAM" id="Phobius"/>
    </source>
</evidence>
<keyword evidence="8" id="KW-1185">Reference proteome</keyword>
<comment type="caution">
    <text evidence="7">The sequence shown here is derived from an EMBL/GenBank/DDBJ whole genome shotgun (WGS) entry which is preliminary data.</text>
</comment>
<dbReference type="Proteomes" id="UP000823388">
    <property type="component" value="Chromosome 6N"/>
</dbReference>
<organism evidence="7 8">
    <name type="scientific">Panicum virgatum</name>
    <name type="common">Blackwell switchgrass</name>
    <dbReference type="NCBI Taxonomy" id="38727"/>
    <lineage>
        <taxon>Eukaryota</taxon>
        <taxon>Viridiplantae</taxon>
        <taxon>Streptophyta</taxon>
        <taxon>Embryophyta</taxon>
        <taxon>Tracheophyta</taxon>
        <taxon>Spermatophyta</taxon>
        <taxon>Magnoliopsida</taxon>
        <taxon>Liliopsida</taxon>
        <taxon>Poales</taxon>
        <taxon>Poaceae</taxon>
        <taxon>PACMAD clade</taxon>
        <taxon>Panicoideae</taxon>
        <taxon>Panicodae</taxon>
        <taxon>Paniceae</taxon>
        <taxon>Panicinae</taxon>
        <taxon>Panicum</taxon>
        <taxon>Panicum sect. Hiantes</taxon>
    </lineage>
</organism>
<evidence type="ECO:0000259" key="6">
    <source>
        <dbReference type="PROSITE" id="PS51999"/>
    </source>
</evidence>
<evidence type="ECO:0000256" key="1">
    <source>
        <dbReference type="ARBA" id="ARBA00022723"/>
    </source>
</evidence>
<evidence type="ECO:0000313" key="8">
    <source>
        <dbReference type="Proteomes" id="UP000823388"/>
    </source>
</evidence>
<accession>A0A8T0QVQ6</accession>
<dbReference type="PROSITE" id="PS51999">
    <property type="entry name" value="ZF_GRF"/>
    <property type="match status" value="1"/>
</dbReference>
<dbReference type="InterPro" id="IPR010666">
    <property type="entry name" value="Znf_GRF"/>
</dbReference>
<keyword evidence="3" id="KW-0862">Zinc</keyword>
<keyword evidence="5" id="KW-1133">Transmembrane helix</keyword>
<feature type="transmembrane region" description="Helical" evidence="5">
    <location>
        <begin position="146"/>
        <end position="167"/>
    </location>
</feature>
<evidence type="ECO:0000256" key="2">
    <source>
        <dbReference type="ARBA" id="ARBA00022771"/>
    </source>
</evidence>
<keyword evidence="2 4" id="KW-0863">Zinc-finger</keyword>
<dbReference type="PANTHER" id="PTHR33680">
    <property type="entry name" value="OS07G0190500 PROTEIN"/>
    <property type="match status" value="1"/>
</dbReference>
<reference evidence="7" key="1">
    <citation type="submission" date="2020-05" db="EMBL/GenBank/DDBJ databases">
        <title>WGS assembly of Panicum virgatum.</title>
        <authorList>
            <person name="Lovell J.T."/>
            <person name="Jenkins J."/>
            <person name="Shu S."/>
            <person name="Juenger T.E."/>
            <person name="Schmutz J."/>
        </authorList>
    </citation>
    <scope>NUCLEOTIDE SEQUENCE</scope>
    <source>
        <strain evidence="7">AP13</strain>
    </source>
</reference>